<protein>
    <submittedName>
        <fullName evidence="2">Uncharacterized protein</fullName>
    </submittedName>
</protein>
<organism evidence="2 3">
    <name type="scientific">Faecalibacterium prausnitzii</name>
    <dbReference type="NCBI Taxonomy" id="853"/>
    <lineage>
        <taxon>Bacteria</taxon>
        <taxon>Bacillati</taxon>
        <taxon>Bacillota</taxon>
        <taxon>Clostridia</taxon>
        <taxon>Eubacteriales</taxon>
        <taxon>Oscillospiraceae</taxon>
        <taxon>Faecalibacterium</taxon>
    </lineage>
</organism>
<feature type="transmembrane region" description="Helical" evidence="1">
    <location>
        <begin position="65"/>
        <end position="86"/>
    </location>
</feature>
<keyword evidence="1" id="KW-0812">Transmembrane</keyword>
<dbReference type="AlphaFoldDB" id="A0A329TLU1"/>
<sequence length="283" mass="33519">MKQSKKSHTKRHIWFYEFERLWLLLTLLNLIALFFIIRGSTAPLIFDNDILRFLFYSPESSDKTLYNIAISYFAAYIFYIIQVYYLEYKKTQKALTSIDIPARNLINQTNMFLFAWETFTKRNSPDDGTILGVDITTIYYKDTSGFVMSANKEELKSIIKRIRDAYNEIINNSLFEQCDNALRQLLLQQNIPDEMEDLYKILLSAEMLAQDSSTTILETYSIYTVDDIRTRLKKLDSLLELNSDFNYTITTDENDIRQRKRVDLMGLLMIHENLNYFSRLYKN</sequence>
<evidence type="ECO:0000313" key="3">
    <source>
        <dbReference type="Proteomes" id="UP000251144"/>
    </source>
</evidence>
<accession>A0A329TLU1</accession>
<dbReference type="OrthoDB" id="3035264at2"/>
<name>A0A329TLU1_9FIRM</name>
<proteinExistence type="predicted"/>
<evidence type="ECO:0000256" key="1">
    <source>
        <dbReference type="SAM" id="Phobius"/>
    </source>
</evidence>
<keyword evidence="1" id="KW-0472">Membrane</keyword>
<keyword evidence="1" id="KW-1133">Transmembrane helix</keyword>
<dbReference type="RefSeq" id="WP_158401763.1">
    <property type="nucleotide sequence ID" value="NZ_PRLB01000019.1"/>
</dbReference>
<dbReference type="EMBL" id="PRLB01000019">
    <property type="protein sequence ID" value="RAW50677.1"/>
    <property type="molecule type" value="Genomic_DNA"/>
</dbReference>
<gene>
    <name evidence="2" type="ORF">C4N26_13820</name>
</gene>
<dbReference type="Proteomes" id="UP000251144">
    <property type="component" value="Unassembled WGS sequence"/>
</dbReference>
<comment type="caution">
    <text evidence="2">The sequence shown here is derived from an EMBL/GenBank/DDBJ whole genome shotgun (WGS) entry which is preliminary data.</text>
</comment>
<evidence type="ECO:0000313" key="2">
    <source>
        <dbReference type="EMBL" id="RAW50677.1"/>
    </source>
</evidence>
<feature type="transmembrane region" description="Helical" evidence="1">
    <location>
        <begin position="21"/>
        <end position="45"/>
    </location>
</feature>
<reference evidence="2 3" key="1">
    <citation type="submission" date="2018-02" db="EMBL/GenBank/DDBJ databases">
        <title>Complete genome sequencing of Faecalibacterium prausnitzii strains isolated from the human gut.</title>
        <authorList>
            <person name="Fitzgerald B.C."/>
            <person name="Shkoporov A.N."/>
            <person name="Ross P.R."/>
            <person name="Hill C."/>
        </authorList>
    </citation>
    <scope>NUCLEOTIDE SEQUENCE [LARGE SCALE GENOMIC DNA]</scope>
    <source>
        <strain evidence="2 3">APC942/32-1</strain>
    </source>
</reference>